<sequence>MVQIAPSMLSADFLNLGKDVDMVNSCADLFHLDIMDGTFVPNISYGFPVVEAIASMAKIPMDAHLMIVHPEKYVKRFADAGVRMLSFHLEAVENPAPVIDMIKDCGMVPGLAINPDIPVEKLYPYISSCGYLLIMSVFAGFGGQKFIEDTYSRVKSLKAEIVRHGADCLIEVDGGVSPKNSAALAEAGADILVAGSSVFRSSDPAAVVSAMRLLR</sequence>
<evidence type="ECO:0000256" key="12">
    <source>
        <dbReference type="PIRSR" id="PIRSR001461-1"/>
    </source>
</evidence>
<keyword evidence="13" id="KW-0862">Zinc</keyword>
<keyword evidence="9 10" id="KW-0413">Isomerase</keyword>
<dbReference type="PIRSF" id="PIRSF001461">
    <property type="entry name" value="RPE"/>
    <property type="match status" value="1"/>
</dbReference>
<feature type="binding site" evidence="10 14">
    <location>
        <position position="64"/>
    </location>
    <ligand>
        <name>substrate</name>
    </ligand>
</feature>
<dbReference type="InterPro" id="IPR000056">
    <property type="entry name" value="Ribul_P_3_epim-like"/>
</dbReference>
<dbReference type="GO" id="GO:0019323">
    <property type="term" value="P:pentose catabolic process"/>
    <property type="evidence" value="ECO:0007669"/>
    <property type="project" value="UniProtKB-UniRule"/>
</dbReference>
<dbReference type="PROSITE" id="PS01085">
    <property type="entry name" value="RIBUL_P_3_EPIMER_1"/>
    <property type="match status" value="1"/>
</dbReference>
<dbReference type="EMBL" id="JADIMD010000094">
    <property type="protein sequence ID" value="MBO8474850.1"/>
    <property type="molecule type" value="Genomic_DNA"/>
</dbReference>
<dbReference type="GO" id="GO:0046872">
    <property type="term" value="F:metal ion binding"/>
    <property type="evidence" value="ECO:0007669"/>
    <property type="project" value="UniProtKB-UniRule"/>
</dbReference>
<feature type="binding site" evidence="14">
    <location>
        <position position="175"/>
    </location>
    <ligand>
        <name>substrate</name>
    </ligand>
</feature>
<proteinExistence type="inferred from homology"/>
<keyword evidence="13" id="KW-0170">Cobalt</keyword>
<gene>
    <name evidence="10 15" type="primary">rpe</name>
    <name evidence="15" type="ORF">IAB91_06130</name>
</gene>
<comment type="cofactor">
    <cofactor evidence="4">
        <name>Zn(2+)</name>
        <dbReference type="ChEBI" id="CHEBI:29105"/>
    </cofactor>
</comment>
<evidence type="ECO:0000256" key="7">
    <source>
        <dbReference type="ARBA" id="ARBA00013188"/>
    </source>
</evidence>
<dbReference type="FunFam" id="3.20.20.70:FF:000004">
    <property type="entry name" value="Ribulose-phosphate 3-epimerase"/>
    <property type="match status" value="1"/>
</dbReference>
<feature type="binding site" evidence="10 14">
    <location>
        <begin position="140"/>
        <end position="143"/>
    </location>
    <ligand>
        <name>substrate</name>
    </ligand>
</feature>
<dbReference type="GO" id="GO:0005737">
    <property type="term" value="C:cytoplasm"/>
    <property type="evidence" value="ECO:0007669"/>
    <property type="project" value="UniProtKB-ARBA"/>
</dbReference>
<evidence type="ECO:0000256" key="6">
    <source>
        <dbReference type="ARBA" id="ARBA00009541"/>
    </source>
</evidence>
<dbReference type="GO" id="GO:0006098">
    <property type="term" value="P:pentose-phosphate shunt"/>
    <property type="evidence" value="ECO:0007669"/>
    <property type="project" value="UniProtKB-UniRule"/>
</dbReference>
<comment type="catalytic activity">
    <reaction evidence="1 10 11">
        <text>D-ribulose 5-phosphate = D-xylulose 5-phosphate</text>
        <dbReference type="Rhea" id="RHEA:13677"/>
        <dbReference type="ChEBI" id="CHEBI:57737"/>
        <dbReference type="ChEBI" id="CHEBI:58121"/>
        <dbReference type="EC" id="5.1.3.1"/>
    </reaction>
</comment>
<dbReference type="Proteomes" id="UP000823757">
    <property type="component" value="Unassembled WGS sequence"/>
</dbReference>
<organism evidence="15 16">
    <name type="scientific">Candidatus Cryptobacteroides faecigallinarum</name>
    <dbReference type="NCBI Taxonomy" id="2840763"/>
    <lineage>
        <taxon>Bacteria</taxon>
        <taxon>Pseudomonadati</taxon>
        <taxon>Bacteroidota</taxon>
        <taxon>Bacteroidia</taxon>
        <taxon>Bacteroidales</taxon>
        <taxon>Candidatus Cryptobacteroides</taxon>
    </lineage>
</organism>
<dbReference type="NCBIfam" id="NF004076">
    <property type="entry name" value="PRK05581.1-4"/>
    <property type="match status" value="1"/>
</dbReference>
<feature type="binding site" evidence="10 14">
    <location>
        <position position="7"/>
    </location>
    <ligand>
        <name>substrate</name>
    </ligand>
</feature>
<accession>A0A9D9IMA0</accession>
<feature type="binding site" evidence="10 13">
    <location>
        <position position="64"/>
    </location>
    <ligand>
        <name>a divalent metal cation</name>
        <dbReference type="ChEBI" id="CHEBI:60240"/>
    </ligand>
</feature>
<feature type="binding site" evidence="10 13">
    <location>
        <position position="173"/>
    </location>
    <ligand>
        <name>a divalent metal cation</name>
        <dbReference type="ChEBI" id="CHEBI:60240"/>
    </ligand>
</feature>
<dbReference type="SUPFAM" id="SSF51366">
    <property type="entry name" value="Ribulose-phoshate binding barrel"/>
    <property type="match status" value="1"/>
</dbReference>
<comment type="caution">
    <text evidence="15">The sequence shown here is derived from an EMBL/GenBank/DDBJ whole genome shotgun (WGS) entry which is preliminary data.</text>
</comment>
<dbReference type="EC" id="5.1.3.1" evidence="7 10"/>
<evidence type="ECO:0000256" key="11">
    <source>
        <dbReference type="PIRNR" id="PIRNR001461"/>
    </source>
</evidence>
<evidence type="ECO:0000256" key="13">
    <source>
        <dbReference type="PIRSR" id="PIRSR001461-2"/>
    </source>
</evidence>
<comment type="pathway">
    <text evidence="10">Carbohydrate degradation.</text>
</comment>
<comment type="similarity">
    <text evidence="6 10 11">Belongs to the ribulose-phosphate 3-epimerase family.</text>
</comment>
<evidence type="ECO:0000256" key="3">
    <source>
        <dbReference type="ARBA" id="ARBA00001941"/>
    </source>
</evidence>
<feature type="binding site" evidence="10 14">
    <location>
        <begin position="195"/>
        <end position="196"/>
    </location>
    <ligand>
        <name>substrate</name>
    </ligand>
</feature>
<feature type="binding site" evidence="10 13">
    <location>
        <position position="33"/>
    </location>
    <ligand>
        <name>a divalent metal cation</name>
        <dbReference type="ChEBI" id="CHEBI:60240"/>
    </ligand>
</feature>
<feature type="binding site" evidence="10 13">
    <location>
        <position position="31"/>
    </location>
    <ligand>
        <name>a divalent metal cation</name>
        <dbReference type="ChEBI" id="CHEBI:60240"/>
    </ligand>
</feature>
<reference evidence="15" key="1">
    <citation type="submission" date="2020-10" db="EMBL/GenBank/DDBJ databases">
        <authorList>
            <person name="Gilroy R."/>
        </authorList>
    </citation>
    <scope>NUCLEOTIDE SEQUENCE</scope>
    <source>
        <strain evidence="15">B1-13419</strain>
    </source>
</reference>
<evidence type="ECO:0000313" key="15">
    <source>
        <dbReference type="EMBL" id="MBO8474850.1"/>
    </source>
</evidence>
<keyword evidence="8 10" id="KW-0479">Metal-binding</keyword>
<feature type="active site" description="Proton acceptor" evidence="10 12">
    <location>
        <position position="33"/>
    </location>
</feature>
<evidence type="ECO:0000256" key="4">
    <source>
        <dbReference type="ARBA" id="ARBA00001947"/>
    </source>
</evidence>
<dbReference type="NCBIfam" id="TIGR01163">
    <property type="entry name" value="rpe"/>
    <property type="match status" value="1"/>
</dbReference>
<comment type="cofactor">
    <cofactor evidence="10 13">
        <name>a divalent metal cation</name>
        <dbReference type="ChEBI" id="CHEBI:60240"/>
    </cofactor>
    <text evidence="10 13">Binds 1 divalent metal cation per subunit.</text>
</comment>
<evidence type="ECO:0000256" key="5">
    <source>
        <dbReference type="ARBA" id="ARBA00001954"/>
    </source>
</evidence>
<evidence type="ECO:0000313" key="16">
    <source>
        <dbReference type="Proteomes" id="UP000823757"/>
    </source>
</evidence>
<reference evidence="15" key="2">
    <citation type="journal article" date="2021" name="PeerJ">
        <title>Extensive microbial diversity within the chicken gut microbiome revealed by metagenomics and culture.</title>
        <authorList>
            <person name="Gilroy R."/>
            <person name="Ravi A."/>
            <person name="Getino M."/>
            <person name="Pursley I."/>
            <person name="Horton D.L."/>
            <person name="Alikhan N.F."/>
            <person name="Baker D."/>
            <person name="Gharbi K."/>
            <person name="Hall N."/>
            <person name="Watson M."/>
            <person name="Adriaenssens E.M."/>
            <person name="Foster-Nyarko E."/>
            <person name="Jarju S."/>
            <person name="Secka A."/>
            <person name="Antonio M."/>
            <person name="Oren A."/>
            <person name="Chaudhuri R.R."/>
            <person name="La Ragione R."/>
            <person name="Hildebrand F."/>
            <person name="Pallen M.J."/>
        </authorList>
    </citation>
    <scope>NUCLEOTIDE SEQUENCE</scope>
    <source>
        <strain evidence="15">B1-13419</strain>
    </source>
</reference>
<dbReference type="InterPro" id="IPR026019">
    <property type="entry name" value="Ribul_P_3_epim"/>
</dbReference>
<dbReference type="CDD" id="cd00429">
    <property type="entry name" value="RPE"/>
    <property type="match status" value="1"/>
</dbReference>
<comment type="function">
    <text evidence="10">Catalyzes the reversible epimerization of D-ribulose 5-phosphate to D-xylulose 5-phosphate.</text>
</comment>
<evidence type="ECO:0000256" key="9">
    <source>
        <dbReference type="ARBA" id="ARBA00023235"/>
    </source>
</evidence>
<dbReference type="InterPro" id="IPR011060">
    <property type="entry name" value="RibuloseP-bd_barrel"/>
</dbReference>
<protein>
    <recommendedName>
        <fullName evidence="7 10">Ribulose-phosphate 3-epimerase</fullName>
        <ecNumber evidence="7 10">5.1.3.1</ecNumber>
    </recommendedName>
</protein>
<evidence type="ECO:0000256" key="10">
    <source>
        <dbReference type="HAMAP-Rule" id="MF_02227"/>
    </source>
</evidence>
<name>A0A9D9IMA0_9BACT</name>
<dbReference type="PANTHER" id="PTHR11749">
    <property type="entry name" value="RIBULOSE-5-PHOSPHATE-3-EPIMERASE"/>
    <property type="match status" value="1"/>
</dbReference>
<dbReference type="Pfam" id="PF00834">
    <property type="entry name" value="Ribul_P_3_epim"/>
    <property type="match status" value="1"/>
</dbReference>
<comment type="cofactor">
    <cofactor evidence="2">
        <name>Mn(2+)</name>
        <dbReference type="ChEBI" id="CHEBI:29035"/>
    </cofactor>
</comment>
<dbReference type="Gene3D" id="3.20.20.70">
    <property type="entry name" value="Aldolase class I"/>
    <property type="match status" value="1"/>
</dbReference>
<keyword evidence="13" id="KW-0464">Manganese</keyword>
<evidence type="ECO:0000256" key="2">
    <source>
        <dbReference type="ARBA" id="ARBA00001936"/>
    </source>
</evidence>
<evidence type="ECO:0000256" key="14">
    <source>
        <dbReference type="PIRSR" id="PIRSR001461-3"/>
    </source>
</evidence>
<comment type="cofactor">
    <cofactor evidence="5">
        <name>Fe(2+)</name>
        <dbReference type="ChEBI" id="CHEBI:29033"/>
    </cofactor>
</comment>
<keyword evidence="10 11" id="KW-0119">Carbohydrate metabolism</keyword>
<dbReference type="InterPro" id="IPR013785">
    <property type="entry name" value="Aldolase_TIM"/>
</dbReference>
<dbReference type="GO" id="GO:0004750">
    <property type="term" value="F:D-ribulose-phosphate 3-epimerase activity"/>
    <property type="evidence" value="ECO:0007669"/>
    <property type="project" value="UniProtKB-UniRule"/>
</dbReference>
<feature type="binding site" evidence="10">
    <location>
        <begin position="173"/>
        <end position="175"/>
    </location>
    <ligand>
        <name>substrate</name>
    </ligand>
</feature>
<evidence type="ECO:0000256" key="1">
    <source>
        <dbReference type="ARBA" id="ARBA00001782"/>
    </source>
</evidence>
<feature type="active site" description="Proton donor" evidence="10 12">
    <location>
        <position position="173"/>
    </location>
</feature>
<dbReference type="AlphaFoldDB" id="A0A9D9IMA0"/>
<comment type="cofactor">
    <cofactor evidence="3">
        <name>Co(2+)</name>
        <dbReference type="ChEBI" id="CHEBI:48828"/>
    </cofactor>
</comment>
<evidence type="ECO:0000256" key="8">
    <source>
        <dbReference type="ARBA" id="ARBA00022723"/>
    </source>
</evidence>
<dbReference type="HAMAP" id="MF_02227">
    <property type="entry name" value="RPE"/>
    <property type="match status" value="1"/>
</dbReference>